<dbReference type="GO" id="GO:0008270">
    <property type="term" value="F:zinc ion binding"/>
    <property type="evidence" value="ECO:0007669"/>
    <property type="project" value="UniProtKB-KW"/>
</dbReference>
<dbReference type="GO" id="GO:0061630">
    <property type="term" value="F:ubiquitin protein ligase activity"/>
    <property type="evidence" value="ECO:0007669"/>
    <property type="project" value="TreeGrafter"/>
</dbReference>
<keyword evidence="1" id="KW-0862">Zinc</keyword>
<proteinExistence type="predicted"/>
<dbReference type="AlphaFoldDB" id="A0A978VM49"/>
<protein>
    <recommendedName>
        <fullName evidence="2">RING-type domain-containing protein</fullName>
    </recommendedName>
</protein>
<dbReference type="PROSITE" id="PS50089">
    <property type="entry name" value="ZF_RING_2"/>
    <property type="match status" value="1"/>
</dbReference>
<name>A0A978VM49_ZIZJJ</name>
<dbReference type="InterPro" id="IPR013083">
    <property type="entry name" value="Znf_RING/FYVE/PHD"/>
</dbReference>
<reference evidence="3" key="1">
    <citation type="journal article" date="2021" name="Front. Plant Sci.">
        <title>Chromosome-Scale Genome Assembly for Chinese Sour Jujube and Insights Into Its Genome Evolution and Domestication Signature.</title>
        <authorList>
            <person name="Shen L.-Y."/>
            <person name="Luo H."/>
            <person name="Wang X.-L."/>
            <person name="Wang X.-M."/>
            <person name="Qiu X.-J."/>
            <person name="Liu H."/>
            <person name="Zhou S.-S."/>
            <person name="Jia K.-H."/>
            <person name="Nie S."/>
            <person name="Bao Y.-T."/>
            <person name="Zhang R.-G."/>
            <person name="Yun Q.-Z."/>
            <person name="Chai Y.-H."/>
            <person name="Lu J.-Y."/>
            <person name="Li Y."/>
            <person name="Zhao S.-W."/>
            <person name="Mao J.-F."/>
            <person name="Jia S.-G."/>
            <person name="Mao Y.-M."/>
        </authorList>
    </citation>
    <scope>NUCLEOTIDE SEQUENCE</scope>
    <source>
        <strain evidence="3">AT0</strain>
        <tissue evidence="3">Leaf</tissue>
    </source>
</reference>
<keyword evidence="1" id="KW-0479">Metal-binding</keyword>
<evidence type="ECO:0000313" key="3">
    <source>
        <dbReference type="EMBL" id="KAH7536624.1"/>
    </source>
</evidence>
<gene>
    <name evidence="3" type="ORF">FEM48_Zijuj03G0004400</name>
</gene>
<keyword evidence="1" id="KW-0863">Zinc-finger</keyword>
<organism evidence="3 4">
    <name type="scientific">Ziziphus jujuba var. spinosa</name>
    <dbReference type="NCBI Taxonomy" id="714518"/>
    <lineage>
        <taxon>Eukaryota</taxon>
        <taxon>Viridiplantae</taxon>
        <taxon>Streptophyta</taxon>
        <taxon>Embryophyta</taxon>
        <taxon>Tracheophyta</taxon>
        <taxon>Spermatophyta</taxon>
        <taxon>Magnoliopsida</taxon>
        <taxon>eudicotyledons</taxon>
        <taxon>Gunneridae</taxon>
        <taxon>Pentapetalae</taxon>
        <taxon>rosids</taxon>
        <taxon>fabids</taxon>
        <taxon>Rosales</taxon>
        <taxon>Rhamnaceae</taxon>
        <taxon>Paliureae</taxon>
        <taxon>Ziziphus</taxon>
    </lineage>
</organism>
<dbReference type="Proteomes" id="UP000813462">
    <property type="component" value="Unassembled WGS sequence"/>
</dbReference>
<evidence type="ECO:0000259" key="2">
    <source>
        <dbReference type="PROSITE" id="PS50089"/>
    </source>
</evidence>
<dbReference type="SUPFAM" id="SSF57850">
    <property type="entry name" value="RING/U-box"/>
    <property type="match status" value="1"/>
</dbReference>
<dbReference type="InterPro" id="IPR001841">
    <property type="entry name" value="Znf_RING"/>
</dbReference>
<dbReference type="Pfam" id="PF13639">
    <property type="entry name" value="zf-RING_2"/>
    <property type="match status" value="1"/>
</dbReference>
<dbReference type="EMBL" id="JAEACU010000003">
    <property type="protein sequence ID" value="KAH7536624.1"/>
    <property type="molecule type" value="Genomic_DNA"/>
</dbReference>
<sequence length="122" mass="13993">MNPAVVTAVVYMHSMKIEKTKIEKSKQRKRITSQPKTRALVAQNNIKKKKRTGWLQYLLGGCVGRSDPLGGCCGICLEDFLAEGIHDHDELHRLKCSHVYHKNCILEWLQKHNTCPLCRRPL</sequence>
<dbReference type="PANTHER" id="PTHR22765">
    <property type="entry name" value="RING FINGER AND PROTEASE ASSOCIATED DOMAIN-CONTAINING"/>
    <property type="match status" value="1"/>
</dbReference>
<comment type="caution">
    <text evidence="3">The sequence shown here is derived from an EMBL/GenBank/DDBJ whole genome shotgun (WGS) entry which is preliminary data.</text>
</comment>
<evidence type="ECO:0000256" key="1">
    <source>
        <dbReference type="PROSITE-ProRule" id="PRU00175"/>
    </source>
</evidence>
<feature type="domain" description="RING-type" evidence="2">
    <location>
        <begin position="73"/>
        <end position="119"/>
    </location>
</feature>
<dbReference type="SMART" id="SM00184">
    <property type="entry name" value="RING"/>
    <property type="match status" value="1"/>
</dbReference>
<accession>A0A978VM49</accession>
<dbReference type="PANTHER" id="PTHR22765:SF434">
    <property type="entry name" value="GB|AAD18119.1-RELATED"/>
    <property type="match status" value="1"/>
</dbReference>
<dbReference type="InterPro" id="IPR051826">
    <property type="entry name" value="E3_ubiquitin-ligase_domain"/>
</dbReference>
<dbReference type="Gene3D" id="3.30.40.10">
    <property type="entry name" value="Zinc/RING finger domain, C3HC4 (zinc finger)"/>
    <property type="match status" value="1"/>
</dbReference>
<evidence type="ECO:0000313" key="4">
    <source>
        <dbReference type="Proteomes" id="UP000813462"/>
    </source>
</evidence>
<dbReference type="GO" id="GO:0006511">
    <property type="term" value="P:ubiquitin-dependent protein catabolic process"/>
    <property type="evidence" value="ECO:0007669"/>
    <property type="project" value="TreeGrafter"/>
</dbReference>